<name>A0A813HWZ9_POLGL</name>
<dbReference type="Pfam" id="PF13202">
    <property type="entry name" value="EF-hand_5"/>
    <property type="match status" value="1"/>
</dbReference>
<dbReference type="InterPro" id="IPR002048">
    <property type="entry name" value="EF_hand_dom"/>
</dbReference>
<comment type="caution">
    <text evidence="3">The sequence shown here is derived from an EMBL/GenBank/DDBJ whole genome shotgun (WGS) entry which is preliminary data.</text>
</comment>
<evidence type="ECO:0000259" key="2">
    <source>
        <dbReference type="PROSITE" id="PS50222"/>
    </source>
</evidence>
<evidence type="ECO:0000256" key="1">
    <source>
        <dbReference type="SAM" id="MobiDB-lite"/>
    </source>
</evidence>
<keyword evidence="4" id="KW-1185">Reference proteome</keyword>
<dbReference type="PROSITE" id="PS00018">
    <property type="entry name" value="EF_HAND_1"/>
    <property type="match status" value="1"/>
</dbReference>
<accession>A0A813HWZ9</accession>
<organism evidence="3 4">
    <name type="scientific">Polarella glacialis</name>
    <name type="common">Dinoflagellate</name>
    <dbReference type="NCBI Taxonomy" id="89957"/>
    <lineage>
        <taxon>Eukaryota</taxon>
        <taxon>Sar</taxon>
        <taxon>Alveolata</taxon>
        <taxon>Dinophyceae</taxon>
        <taxon>Suessiales</taxon>
        <taxon>Suessiaceae</taxon>
        <taxon>Polarella</taxon>
    </lineage>
</organism>
<feature type="region of interest" description="Disordered" evidence="1">
    <location>
        <begin position="151"/>
        <end position="209"/>
    </location>
</feature>
<sequence>MATSNGHFGGSGRMFGDFAARLASELVQQLADEHAREVVSMYQENMGLRSELGRAADLMQSYLAREQQLHAMLEQLNGTYAEHTRQLHETHEQLSARAQQTAHSHDERRKGLLEPMSETANELARIRDLLSQSPVPPPDVRTFPQDAAPHLSQSMLSAPSPSPRSMFCGTPPRSSFPTAPTRPPYQPQANGMPQVRPPFEEPRAAAQADPFDQVDRNHDGVISREEFARYQGGRPSVGGRSDHWLYRPCPHQTLRHPTSRTAWHASRKTFSGRHGSWPRRLLPIRANASFRARRAHAVHNGRGTTNGPLRVTKISVFNYICCCCCGCCGCCCCGCCCG</sequence>
<dbReference type="EMBL" id="CAJNNV010033258">
    <property type="protein sequence ID" value="CAE8643073.1"/>
    <property type="molecule type" value="Genomic_DNA"/>
</dbReference>
<dbReference type="GO" id="GO:0005509">
    <property type="term" value="F:calcium ion binding"/>
    <property type="evidence" value="ECO:0007669"/>
    <property type="project" value="InterPro"/>
</dbReference>
<evidence type="ECO:0000313" key="4">
    <source>
        <dbReference type="Proteomes" id="UP000654075"/>
    </source>
</evidence>
<dbReference type="InterPro" id="IPR018247">
    <property type="entry name" value="EF_Hand_1_Ca_BS"/>
</dbReference>
<dbReference type="Proteomes" id="UP000654075">
    <property type="component" value="Unassembled WGS sequence"/>
</dbReference>
<protein>
    <recommendedName>
        <fullName evidence="2">EF-hand domain-containing protein</fullName>
    </recommendedName>
</protein>
<dbReference type="PROSITE" id="PS50222">
    <property type="entry name" value="EF_HAND_2"/>
    <property type="match status" value="1"/>
</dbReference>
<reference evidence="3" key="1">
    <citation type="submission" date="2021-02" db="EMBL/GenBank/DDBJ databases">
        <authorList>
            <person name="Dougan E. K."/>
            <person name="Rhodes N."/>
            <person name="Thang M."/>
            <person name="Chan C."/>
        </authorList>
    </citation>
    <scope>NUCLEOTIDE SEQUENCE</scope>
</reference>
<proteinExistence type="predicted"/>
<dbReference type="AlphaFoldDB" id="A0A813HWZ9"/>
<feature type="domain" description="EF-hand" evidence="2">
    <location>
        <begin position="211"/>
        <end position="237"/>
    </location>
</feature>
<evidence type="ECO:0000313" key="3">
    <source>
        <dbReference type="EMBL" id="CAE8643073.1"/>
    </source>
</evidence>
<feature type="region of interest" description="Disordered" evidence="1">
    <location>
        <begin position="86"/>
        <end position="115"/>
    </location>
</feature>
<feature type="compositionally biased region" description="Basic and acidic residues" evidence="1">
    <location>
        <begin position="103"/>
        <end position="112"/>
    </location>
</feature>
<gene>
    <name evidence="3" type="ORF">PGLA1383_LOCUS57440</name>
</gene>